<proteinExistence type="predicted"/>
<comment type="caution">
    <text evidence="1">The sequence shown here is derived from an EMBL/GenBank/DDBJ whole genome shotgun (WGS) entry which is preliminary data.</text>
</comment>
<dbReference type="EMBL" id="VSSQ01021082">
    <property type="protein sequence ID" value="MPM66437.1"/>
    <property type="molecule type" value="Genomic_DNA"/>
</dbReference>
<organism evidence="1">
    <name type="scientific">bioreactor metagenome</name>
    <dbReference type="NCBI Taxonomy" id="1076179"/>
    <lineage>
        <taxon>unclassified sequences</taxon>
        <taxon>metagenomes</taxon>
        <taxon>ecological metagenomes</taxon>
    </lineage>
</organism>
<sequence>MLEVGRALLRFELRYLYLRNYLPRSLVEAGPLYAGEKLPGRYLAPAVFAVGCDCRVHRHQYRRGIGRGRGVADVAGHRPLAAYLA</sequence>
<name>A0A645BMH5_9ZZZZ</name>
<gene>
    <name evidence="1" type="ORF">SDC9_113344</name>
</gene>
<dbReference type="AlphaFoldDB" id="A0A645BMH5"/>
<reference evidence="1" key="1">
    <citation type="submission" date="2019-08" db="EMBL/GenBank/DDBJ databases">
        <authorList>
            <person name="Kucharzyk K."/>
            <person name="Murdoch R.W."/>
            <person name="Higgins S."/>
            <person name="Loffler F."/>
        </authorList>
    </citation>
    <scope>NUCLEOTIDE SEQUENCE</scope>
</reference>
<evidence type="ECO:0000313" key="1">
    <source>
        <dbReference type="EMBL" id="MPM66437.1"/>
    </source>
</evidence>
<protein>
    <submittedName>
        <fullName evidence="1">Uncharacterized protein</fullName>
    </submittedName>
</protein>
<accession>A0A645BMH5</accession>